<feature type="region of interest" description="Disordered" evidence="1">
    <location>
        <begin position="71"/>
        <end position="95"/>
    </location>
</feature>
<protein>
    <submittedName>
        <fullName evidence="2">Uncharacterized protein</fullName>
    </submittedName>
</protein>
<keyword evidence="3" id="KW-1185">Reference proteome</keyword>
<accession>A0AA42CM15</accession>
<dbReference type="Proteomes" id="UP001165667">
    <property type="component" value="Unassembled WGS sequence"/>
</dbReference>
<proteinExistence type="predicted"/>
<gene>
    <name evidence="2" type="ORF">M8523_07665</name>
</gene>
<reference evidence="2" key="1">
    <citation type="submission" date="2022-05" db="EMBL/GenBank/DDBJ databases">
        <authorList>
            <person name="Pankratov T."/>
        </authorList>
    </citation>
    <scope>NUCLEOTIDE SEQUENCE</scope>
    <source>
        <strain evidence="2">BP6-180914</strain>
    </source>
</reference>
<evidence type="ECO:0000313" key="3">
    <source>
        <dbReference type="Proteomes" id="UP001165667"/>
    </source>
</evidence>
<dbReference type="RefSeq" id="WP_282584265.1">
    <property type="nucleotide sequence ID" value="NZ_JAMOIM010000004.1"/>
</dbReference>
<organism evidence="2 3">
    <name type="scientific">Lichenifustis flavocetrariae</name>
    <dbReference type="NCBI Taxonomy" id="2949735"/>
    <lineage>
        <taxon>Bacteria</taxon>
        <taxon>Pseudomonadati</taxon>
        <taxon>Pseudomonadota</taxon>
        <taxon>Alphaproteobacteria</taxon>
        <taxon>Hyphomicrobiales</taxon>
        <taxon>Lichenihabitantaceae</taxon>
        <taxon>Lichenifustis</taxon>
    </lineage>
</organism>
<sequence length="95" mass="10095">MDYTFSIGTDDPLGLTAESDAAAIGQTVAWVREKHIDELGARPETVVTLMGPAGLVTRPSERLDEFVERVTGTNPAANPEVLQPGDLNTPDCNGD</sequence>
<dbReference type="EMBL" id="JAMOIM010000004">
    <property type="protein sequence ID" value="MCW6507895.1"/>
    <property type="molecule type" value="Genomic_DNA"/>
</dbReference>
<evidence type="ECO:0000313" key="2">
    <source>
        <dbReference type="EMBL" id="MCW6507895.1"/>
    </source>
</evidence>
<evidence type="ECO:0000256" key="1">
    <source>
        <dbReference type="SAM" id="MobiDB-lite"/>
    </source>
</evidence>
<dbReference type="AlphaFoldDB" id="A0AA42CM15"/>
<name>A0AA42CM15_9HYPH</name>
<comment type="caution">
    <text evidence="2">The sequence shown here is derived from an EMBL/GenBank/DDBJ whole genome shotgun (WGS) entry which is preliminary data.</text>
</comment>